<evidence type="ECO:0000313" key="2">
    <source>
        <dbReference type="Proteomes" id="UP000823775"/>
    </source>
</evidence>
<organism evidence="1 2">
    <name type="scientific">Datura stramonium</name>
    <name type="common">Jimsonweed</name>
    <name type="synonym">Common thornapple</name>
    <dbReference type="NCBI Taxonomy" id="4076"/>
    <lineage>
        <taxon>Eukaryota</taxon>
        <taxon>Viridiplantae</taxon>
        <taxon>Streptophyta</taxon>
        <taxon>Embryophyta</taxon>
        <taxon>Tracheophyta</taxon>
        <taxon>Spermatophyta</taxon>
        <taxon>Magnoliopsida</taxon>
        <taxon>eudicotyledons</taxon>
        <taxon>Gunneridae</taxon>
        <taxon>Pentapetalae</taxon>
        <taxon>asterids</taxon>
        <taxon>lamiids</taxon>
        <taxon>Solanales</taxon>
        <taxon>Solanaceae</taxon>
        <taxon>Solanoideae</taxon>
        <taxon>Datureae</taxon>
        <taxon>Datura</taxon>
    </lineage>
</organism>
<gene>
    <name evidence="1" type="ORF">HAX54_040319</name>
</gene>
<evidence type="ECO:0000313" key="1">
    <source>
        <dbReference type="EMBL" id="MCE0482018.1"/>
    </source>
</evidence>
<sequence>MAPSGHACKLWDDSTRRWHWQRLEGYKESLWAFGMASAGKESGKYSKCWKLRALKAGHVCVMCLSQSARRVREAMLCDYGAVVCSNKSPILQPVSEPRLYMT</sequence>
<name>A0ABS8VRD8_DATST</name>
<dbReference type="Proteomes" id="UP000823775">
    <property type="component" value="Unassembled WGS sequence"/>
</dbReference>
<reference evidence="1 2" key="1">
    <citation type="journal article" date="2021" name="BMC Genomics">
        <title>Datura genome reveals duplications of psychoactive alkaloid biosynthetic genes and high mutation rate following tissue culture.</title>
        <authorList>
            <person name="Rajewski A."/>
            <person name="Carter-House D."/>
            <person name="Stajich J."/>
            <person name="Litt A."/>
        </authorList>
    </citation>
    <scope>NUCLEOTIDE SEQUENCE [LARGE SCALE GENOMIC DNA]</scope>
    <source>
        <strain evidence="1">AR-01</strain>
    </source>
</reference>
<keyword evidence="2" id="KW-1185">Reference proteome</keyword>
<comment type="caution">
    <text evidence="1">The sequence shown here is derived from an EMBL/GenBank/DDBJ whole genome shotgun (WGS) entry which is preliminary data.</text>
</comment>
<protein>
    <submittedName>
        <fullName evidence="1">Uncharacterized protein</fullName>
    </submittedName>
</protein>
<proteinExistence type="predicted"/>
<dbReference type="EMBL" id="JACEIK010005679">
    <property type="protein sequence ID" value="MCE0482018.1"/>
    <property type="molecule type" value="Genomic_DNA"/>
</dbReference>
<accession>A0ABS8VRD8</accession>